<feature type="transmembrane region" description="Helical" evidence="1">
    <location>
        <begin position="198"/>
        <end position="215"/>
    </location>
</feature>
<accession>A0A4R1PWN3</accession>
<dbReference type="AlphaFoldDB" id="A0A4R1PWN3"/>
<feature type="transmembrane region" description="Helical" evidence="1">
    <location>
        <begin position="324"/>
        <end position="342"/>
    </location>
</feature>
<organism evidence="2 3">
    <name type="scientific">Anaerospora hongkongensis</name>
    <dbReference type="NCBI Taxonomy" id="244830"/>
    <lineage>
        <taxon>Bacteria</taxon>
        <taxon>Bacillati</taxon>
        <taxon>Bacillota</taxon>
        <taxon>Negativicutes</taxon>
        <taxon>Selenomonadales</taxon>
        <taxon>Sporomusaceae</taxon>
        <taxon>Anaerospora</taxon>
    </lineage>
</organism>
<evidence type="ECO:0000313" key="3">
    <source>
        <dbReference type="Proteomes" id="UP000295063"/>
    </source>
</evidence>
<keyword evidence="3" id="KW-1185">Reference proteome</keyword>
<dbReference type="Pfam" id="PF14897">
    <property type="entry name" value="EpsG"/>
    <property type="match status" value="1"/>
</dbReference>
<gene>
    <name evidence="2" type="ORF">EV210_10917</name>
</gene>
<sequence>MFIYEIVGFYTITCLLSIYNCFEKNLLIKNIFVLLLLSLILIAGMREPTIDSDFTNYVQVFETAPTLSSFDFDIYNSIEVGYLFLNAFLKWVFDDYRVIFILMAFLHLSIYGYIFIRSSPFPILSLLVLVSTNFLFEMAQLRQGTVCSLMLLAGYYISQRQNNKFLLTIAVGCLFHYTMLLGLVLYPLTLIHWSKKKVFLVAAICLLFLQINWLNNFMELLPNDWTLTIRLLNYADSINQAPEANRIVGDLKTIVLLIIFSMLRPVTKNQEKYCNVLMTMFVFATVIRSGFHEYITFATRLSEPLFPSQYILIPMLLYTRMNKYITIALIMVLCIIFFIKGLHEPFLFIFESE</sequence>
<proteinExistence type="predicted"/>
<dbReference type="GO" id="GO:0016740">
    <property type="term" value="F:transferase activity"/>
    <property type="evidence" value="ECO:0007669"/>
    <property type="project" value="UniProtKB-KW"/>
</dbReference>
<dbReference type="EMBL" id="SLUI01000009">
    <property type="protein sequence ID" value="TCL36068.1"/>
    <property type="molecule type" value="Genomic_DNA"/>
</dbReference>
<feature type="transmembrane region" description="Helical" evidence="1">
    <location>
        <begin position="165"/>
        <end position="186"/>
    </location>
</feature>
<keyword evidence="2" id="KW-0808">Transferase</keyword>
<feature type="transmembrane region" description="Helical" evidence="1">
    <location>
        <begin position="96"/>
        <end position="116"/>
    </location>
</feature>
<keyword evidence="1" id="KW-1133">Transmembrane helix</keyword>
<feature type="transmembrane region" description="Helical" evidence="1">
    <location>
        <begin position="123"/>
        <end position="141"/>
    </location>
</feature>
<dbReference type="RefSeq" id="WP_132081645.1">
    <property type="nucleotide sequence ID" value="NZ_SLUI01000009.1"/>
</dbReference>
<evidence type="ECO:0000313" key="2">
    <source>
        <dbReference type="EMBL" id="TCL36068.1"/>
    </source>
</evidence>
<dbReference type="InterPro" id="IPR049458">
    <property type="entry name" value="EpsG-like"/>
</dbReference>
<dbReference type="OrthoDB" id="1649543at2"/>
<name>A0A4R1PWN3_9FIRM</name>
<comment type="caution">
    <text evidence="2">The sequence shown here is derived from an EMBL/GenBank/DDBJ whole genome shotgun (WGS) entry which is preliminary data.</text>
</comment>
<reference evidence="2 3" key="1">
    <citation type="submission" date="2019-03" db="EMBL/GenBank/DDBJ databases">
        <title>Genomic Encyclopedia of Type Strains, Phase IV (KMG-IV): sequencing the most valuable type-strain genomes for metagenomic binning, comparative biology and taxonomic classification.</title>
        <authorList>
            <person name="Goeker M."/>
        </authorList>
    </citation>
    <scope>NUCLEOTIDE SEQUENCE [LARGE SCALE GENOMIC DNA]</scope>
    <source>
        <strain evidence="2 3">DSM 15969</strain>
    </source>
</reference>
<protein>
    <submittedName>
        <fullName evidence="2">EpsG-like putative glucosyltransferase</fullName>
    </submittedName>
</protein>
<evidence type="ECO:0000256" key="1">
    <source>
        <dbReference type="SAM" id="Phobius"/>
    </source>
</evidence>
<feature type="transmembrane region" description="Helical" evidence="1">
    <location>
        <begin position="27"/>
        <end position="45"/>
    </location>
</feature>
<keyword evidence="1" id="KW-0812">Transmembrane</keyword>
<dbReference type="Proteomes" id="UP000295063">
    <property type="component" value="Unassembled WGS sequence"/>
</dbReference>
<keyword evidence="1" id="KW-0472">Membrane</keyword>